<keyword evidence="1" id="KW-1133">Transmembrane helix</keyword>
<keyword evidence="1" id="KW-0812">Transmembrane</keyword>
<evidence type="ECO:0000259" key="2">
    <source>
        <dbReference type="Pfam" id="PF11127"/>
    </source>
</evidence>
<organism evidence="3 4">
    <name type="scientific">Flavobacterium limicola</name>
    <dbReference type="NCBI Taxonomy" id="180441"/>
    <lineage>
        <taxon>Bacteria</taxon>
        <taxon>Pseudomonadati</taxon>
        <taxon>Bacteroidota</taxon>
        <taxon>Flavobacteriia</taxon>
        <taxon>Flavobacteriales</taxon>
        <taxon>Flavobacteriaceae</taxon>
        <taxon>Flavobacterium</taxon>
    </lineage>
</organism>
<sequence>MKKNMGSTDKIIRIAIAVVIAILYFTNTISGTLALVLGIFAAIFILTSFISFCPLYSPFGISTRKKI</sequence>
<gene>
    <name evidence="3" type="ORF">BC952_2416</name>
</gene>
<evidence type="ECO:0000256" key="1">
    <source>
        <dbReference type="SAM" id="Phobius"/>
    </source>
</evidence>
<dbReference type="EMBL" id="RBXA01000003">
    <property type="protein sequence ID" value="RKS92514.1"/>
    <property type="molecule type" value="Genomic_DNA"/>
</dbReference>
<feature type="domain" description="Inner membrane protein YgaP-like transmembrane" evidence="2">
    <location>
        <begin position="1"/>
        <end position="65"/>
    </location>
</feature>
<evidence type="ECO:0000313" key="3">
    <source>
        <dbReference type="EMBL" id="RKS92514.1"/>
    </source>
</evidence>
<dbReference type="InterPro" id="IPR021309">
    <property type="entry name" value="YgaP-like_TM"/>
</dbReference>
<feature type="transmembrane region" description="Helical" evidence="1">
    <location>
        <begin position="35"/>
        <end position="56"/>
    </location>
</feature>
<comment type="caution">
    <text evidence="3">The sequence shown here is derived from an EMBL/GenBank/DDBJ whole genome shotgun (WGS) entry which is preliminary data.</text>
</comment>
<dbReference type="Proteomes" id="UP000280091">
    <property type="component" value="Unassembled WGS sequence"/>
</dbReference>
<proteinExistence type="predicted"/>
<feature type="transmembrane region" description="Helical" evidence="1">
    <location>
        <begin position="12"/>
        <end position="29"/>
    </location>
</feature>
<dbReference type="Pfam" id="PF11127">
    <property type="entry name" value="YgaP-like_TM"/>
    <property type="match status" value="1"/>
</dbReference>
<name>A0A495RZK6_9FLAO</name>
<accession>A0A495RZK6</accession>
<dbReference type="AlphaFoldDB" id="A0A495RZK6"/>
<protein>
    <recommendedName>
        <fullName evidence="2">Inner membrane protein YgaP-like transmembrane domain-containing protein</fullName>
    </recommendedName>
</protein>
<keyword evidence="1" id="KW-0472">Membrane</keyword>
<keyword evidence="4" id="KW-1185">Reference proteome</keyword>
<reference evidence="3 4" key="1">
    <citation type="submission" date="2018-10" db="EMBL/GenBank/DDBJ databases">
        <title>Genomic Encyclopedia of Archaeal and Bacterial Type Strains, Phase II (KMG-II): from individual species to whole genera.</title>
        <authorList>
            <person name="Goeker M."/>
        </authorList>
    </citation>
    <scope>NUCLEOTIDE SEQUENCE [LARGE SCALE GENOMIC DNA]</scope>
    <source>
        <strain evidence="3 4">DSM 15094</strain>
    </source>
</reference>
<dbReference type="OrthoDB" id="9804804at2"/>
<dbReference type="RefSeq" id="WP_121365772.1">
    <property type="nucleotide sequence ID" value="NZ_RBXA01000003.1"/>
</dbReference>
<evidence type="ECO:0000313" key="4">
    <source>
        <dbReference type="Proteomes" id="UP000280091"/>
    </source>
</evidence>